<comment type="caution">
    <text evidence="3">The sequence shown here is derived from an EMBL/GenBank/DDBJ whole genome shotgun (WGS) entry which is preliminary data.</text>
</comment>
<keyword evidence="4" id="KW-1185">Reference proteome</keyword>
<evidence type="ECO:0000256" key="2">
    <source>
        <dbReference type="SAM" id="Phobius"/>
    </source>
</evidence>
<accession>A0A9P8VMR5</accession>
<feature type="compositionally biased region" description="Polar residues" evidence="1">
    <location>
        <begin position="1"/>
        <end position="11"/>
    </location>
</feature>
<feature type="transmembrane region" description="Helical" evidence="2">
    <location>
        <begin position="202"/>
        <end position="228"/>
    </location>
</feature>
<gene>
    <name evidence="3" type="ORF">F5X68DRAFT_257601</name>
</gene>
<reference evidence="3" key="1">
    <citation type="journal article" date="2021" name="Nat. Commun.">
        <title>Genetic determinants of endophytism in the Arabidopsis root mycobiome.</title>
        <authorList>
            <person name="Mesny F."/>
            <person name="Miyauchi S."/>
            <person name="Thiergart T."/>
            <person name="Pickel B."/>
            <person name="Atanasova L."/>
            <person name="Karlsson M."/>
            <person name="Huettel B."/>
            <person name="Barry K.W."/>
            <person name="Haridas S."/>
            <person name="Chen C."/>
            <person name="Bauer D."/>
            <person name="Andreopoulos W."/>
            <person name="Pangilinan J."/>
            <person name="LaButti K."/>
            <person name="Riley R."/>
            <person name="Lipzen A."/>
            <person name="Clum A."/>
            <person name="Drula E."/>
            <person name="Henrissat B."/>
            <person name="Kohler A."/>
            <person name="Grigoriev I.V."/>
            <person name="Martin F.M."/>
            <person name="Hacquard S."/>
        </authorList>
    </citation>
    <scope>NUCLEOTIDE SEQUENCE</scope>
    <source>
        <strain evidence="3">MPI-SDFR-AT-0117</strain>
    </source>
</reference>
<keyword evidence="2" id="KW-0812">Transmembrane</keyword>
<dbReference type="Proteomes" id="UP000770015">
    <property type="component" value="Unassembled WGS sequence"/>
</dbReference>
<dbReference type="EMBL" id="JAGSXJ010000001">
    <property type="protein sequence ID" value="KAH6697435.1"/>
    <property type="molecule type" value="Genomic_DNA"/>
</dbReference>
<keyword evidence="2" id="KW-1133">Transmembrane helix</keyword>
<feature type="region of interest" description="Disordered" evidence="1">
    <location>
        <begin position="1"/>
        <end position="155"/>
    </location>
</feature>
<organism evidence="3 4">
    <name type="scientific">Plectosphaerella plurivora</name>
    <dbReference type="NCBI Taxonomy" id="936078"/>
    <lineage>
        <taxon>Eukaryota</taxon>
        <taxon>Fungi</taxon>
        <taxon>Dikarya</taxon>
        <taxon>Ascomycota</taxon>
        <taxon>Pezizomycotina</taxon>
        <taxon>Sordariomycetes</taxon>
        <taxon>Hypocreomycetidae</taxon>
        <taxon>Glomerellales</taxon>
        <taxon>Plectosphaerellaceae</taxon>
        <taxon>Plectosphaerella</taxon>
    </lineage>
</organism>
<evidence type="ECO:0000313" key="4">
    <source>
        <dbReference type="Proteomes" id="UP000770015"/>
    </source>
</evidence>
<dbReference type="OrthoDB" id="10377827at2759"/>
<keyword evidence="2" id="KW-0472">Membrane</keyword>
<evidence type="ECO:0000313" key="3">
    <source>
        <dbReference type="EMBL" id="KAH6697435.1"/>
    </source>
</evidence>
<name>A0A9P8VMR5_9PEZI</name>
<feature type="compositionally biased region" description="Polar residues" evidence="1">
    <location>
        <begin position="116"/>
        <end position="139"/>
    </location>
</feature>
<evidence type="ECO:0000256" key="1">
    <source>
        <dbReference type="SAM" id="MobiDB-lite"/>
    </source>
</evidence>
<sequence>MSNYHPKTQNLDDPFVDMPAMPKDPYGATAPLLQLQPPSPDLTYPPQLALLPPPVIHASHDGSPPHGSDSPHRGESPSPIIPRWTPDSPSAAHPNLPPPPSYESPLTRTRTRSNEDSTAGSFSSPFADTNSLHSLSSDGVASPPRHRPEERKLGGFGHKARGFVVLNGSNPSFVEANVGLGSKGYASEDLASRRRRNQKMKWGGLSIGLCVALVILIAMAIGVGVGVVKTT</sequence>
<proteinExistence type="predicted"/>
<protein>
    <submittedName>
        <fullName evidence="3">Uncharacterized protein</fullName>
    </submittedName>
</protein>
<dbReference type="AlphaFoldDB" id="A0A9P8VMR5"/>